<dbReference type="EMBL" id="ML732221">
    <property type="protein sequence ID" value="KAB8073790.1"/>
    <property type="molecule type" value="Genomic_DNA"/>
</dbReference>
<keyword evidence="3" id="KW-1185">Reference proteome</keyword>
<sequence length="476" mass="53700">MAPLSLNGLPVELIEVIANLLDFQDICALRLTARNKLQITQAPLERFVRVTQSGQLGRLLQRLTSYDNAVLDTEDSHTDFDAAKLLALGMENMRDQAPYGCLLSLSLSFNKIEHATPEEDRDAAANLFQVAMSALGSSMLPVWPLDTFVDFCRHAYYSRRGLACGEITAALCTKSCLSLSHCLHDIDQEEWRSPLSFDEARKHTRSICDFDLEETDAIVEEMHFFNRVTVSSEFTCLKKRTLQNIHTSETALLSLFQKGALECDTSWLDNLNIPLYHRSCAPSSNGCSNSLKARRAFQTLVLAQTRGYVPRQTEEDQVDPYFGYPLPIIQFQRGQATDASCTQQRTFGNTAFQIDRWSRRLYCVAGDYWEDSSWGRLAVFQGNVLNFIAARQPQWGVGPTLNPTLFNARMMTRDADGNEHDPIPDQPWRRHAIFQHNSNVHGAGKKGWRLFYEDHHFDDTNPPSGADSANGIPDLP</sequence>
<evidence type="ECO:0000259" key="1">
    <source>
        <dbReference type="PROSITE" id="PS50181"/>
    </source>
</evidence>
<dbReference type="PROSITE" id="PS50181">
    <property type="entry name" value="FBOX"/>
    <property type="match status" value="1"/>
</dbReference>
<evidence type="ECO:0000313" key="3">
    <source>
        <dbReference type="Proteomes" id="UP000326565"/>
    </source>
</evidence>
<proteinExistence type="predicted"/>
<protein>
    <recommendedName>
        <fullName evidence="1">F-box domain-containing protein</fullName>
    </recommendedName>
</protein>
<feature type="domain" description="F-box" evidence="1">
    <location>
        <begin position="3"/>
        <end position="50"/>
    </location>
</feature>
<reference evidence="2 3" key="1">
    <citation type="submission" date="2019-04" db="EMBL/GenBank/DDBJ databases">
        <title>Friends and foes A comparative genomics study of 23 Aspergillus species from section Flavi.</title>
        <authorList>
            <consortium name="DOE Joint Genome Institute"/>
            <person name="Kjaerbolling I."/>
            <person name="Vesth T."/>
            <person name="Frisvad J.C."/>
            <person name="Nybo J.L."/>
            <person name="Theobald S."/>
            <person name="Kildgaard S."/>
            <person name="Isbrandt T."/>
            <person name="Kuo A."/>
            <person name="Sato A."/>
            <person name="Lyhne E.K."/>
            <person name="Kogle M.E."/>
            <person name="Wiebenga A."/>
            <person name="Kun R.S."/>
            <person name="Lubbers R.J."/>
            <person name="Makela M.R."/>
            <person name="Barry K."/>
            <person name="Chovatia M."/>
            <person name="Clum A."/>
            <person name="Daum C."/>
            <person name="Haridas S."/>
            <person name="He G."/>
            <person name="LaButti K."/>
            <person name="Lipzen A."/>
            <person name="Mondo S."/>
            <person name="Riley R."/>
            <person name="Salamov A."/>
            <person name="Simmons B.A."/>
            <person name="Magnuson J.K."/>
            <person name="Henrissat B."/>
            <person name="Mortensen U.H."/>
            <person name="Larsen T.O."/>
            <person name="Devries R.P."/>
            <person name="Grigoriev I.V."/>
            <person name="Machida M."/>
            <person name="Baker S.E."/>
            <person name="Andersen M.R."/>
        </authorList>
    </citation>
    <scope>NUCLEOTIDE SEQUENCE [LARGE SCALE GENOMIC DNA]</scope>
    <source>
        <strain evidence="2 3">CBS 151.66</strain>
    </source>
</reference>
<dbReference type="Proteomes" id="UP000326565">
    <property type="component" value="Unassembled WGS sequence"/>
</dbReference>
<dbReference type="AlphaFoldDB" id="A0A5N5X3B8"/>
<dbReference type="OrthoDB" id="3886018at2759"/>
<accession>A0A5N5X3B8</accession>
<evidence type="ECO:0000313" key="2">
    <source>
        <dbReference type="EMBL" id="KAB8073790.1"/>
    </source>
</evidence>
<name>A0A5N5X3B8_9EURO</name>
<organism evidence="2 3">
    <name type="scientific">Aspergillus leporis</name>
    <dbReference type="NCBI Taxonomy" id="41062"/>
    <lineage>
        <taxon>Eukaryota</taxon>
        <taxon>Fungi</taxon>
        <taxon>Dikarya</taxon>
        <taxon>Ascomycota</taxon>
        <taxon>Pezizomycotina</taxon>
        <taxon>Eurotiomycetes</taxon>
        <taxon>Eurotiomycetidae</taxon>
        <taxon>Eurotiales</taxon>
        <taxon>Aspergillaceae</taxon>
        <taxon>Aspergillus</taxon>
        <taxon>Aspergillus subgen. Circumdati</taxon>
    </lineage>
</organism>
<dbReference type="InterPro" id="IPR001810">
    <property type="entry name" value="F-box_dom"/>
</dbReference>
<gene>
    <name evidence="2" type="ORF">BDV29DRAFT_191514</name>
</gene>